<sequence length="427" mass="43101">MTIGTEALSENIFLLSEEEQTEVNSILDGFEVDENGNLVGSGSPSGGPSGDVIPGVEPEQVVYEVIVPGEDVGTLSDDSNEGIFIQGGGDREIDASSRTEDTTIIGGEGSEDVSTGTGNDQLVMGGGNDNVRIGGGENNILLGDGDDVADATGGSSAASEAQGGASAAAADAATPSYFDSDQYLRDNADVANAVASGGFSSAYEHFTNHGLGEGRSPNANFDNAYYLSQNADVAAAVESGVFASGLEHFILFGQFEGRQPSAEITIEKYLDANPDVEAAVSAGITDAFAHAFQFGGTEGRATSAQDTIDGGAGNDTIRGGLGDDTLIGGTGNDIIDGGADDDIMTGGEGEDTFVFGASSGIDRITDFEAGVDKLDITALDTTAADLVTGVTSDSDGNAVVTFSSGNTVTLIGVSADSVNDGFFSDNS</sequence>
<dbReference type="GO" id="GO:0005509">
    <property type="term" value="F:calcium ion binding"/>
    <property type="evidence" value="ECO:0007669"/>
    <property type="project" value="InterPro"/>
</dbReference>
<proteinExistence type="predicted"/>
<dbReference type="GO" id="GO:0016787">
    <property type="term" value="F:hydrolase activity"/>
    <property type="evidence" value="ECO:0007669"/>
    <property type="project" value="UniProtKB-KW"/>
</dbReference>
<name>A0A0M7AS66_9HYPH</name>
<evidence type="ECO:0000256" key="1">
    <source>
        <dbReference type="ARBA" id="ARBA00004613"/>
    </source>
</evidence>
<dbReference type="PRINTS" id="PR00313">
    <property type="entry name" value="CABNDNGRPT"/>
</dbReference>
<keyword evidence="2" id="KW-0964">Secreted</keyword>
<dbReference type="PROSITE" id="PS00330">
    <property type="entry name" value="HEMOLYSIN_CALCIUM"/>
    <property type="match status" value="2"/>
</dbReference>
<dbReference type="PANTHER" id="PTHR38340">
    <property type="entry name" value="S-LAYER PROTEIN"/>
    <property type="match status" value="1"/>
</dbReference>
<dbReference type="SUPFAM" id="SSF51120">
    <property type="entry name" value="beta-Roll"/>
    <property type="match status" value="2"/>
</dbReference>
<dbReference type="OrthoDB" id="7527830at2"/>
<dbReference type="InterPro" id="IPR001343">
    <property type="entry name" value="Hemolysn_Ca-bd"/>
</dbReference>
<dbReference type="InterPro" id="IPR050557">
    <property type="entry name" value="RTX_toxin/Mannuronan_C5-epim"/>
</dbReference>
<feature type="compositionally biased region" description="Basic and acidic residues" evidence="3">
    <location>
        <begin position="89"/>
        <end position="101"/>
    </location>
</feature>
<dbReference type="Gene3D" id="2.150.10.10">
    <property type="entry name" value="Serralysin-like metalloprotease, C-terminal"/>
    <property type="match status" value="1"/>
</dbReference>
<reference evidence="5" key="1">
    <citation type="submission" date="2015-07" db="EMBL/GenBank/DDBJ databases">
        <authorList>
            <person name="Rodrigo-Torres Lidia"/>
            <person name="Arahal R.David."/>
        </authorList>
    </citation>
    <scope>NUCLEOTIDE SEQUENCE [LARGE SCALE GENOMIC DNA]</scope>
    <source>
        <strain evidence="5">CECT 5112</strain>
    </source>
</reference>
<evidence type="ECO:0000256" key="2">
    <source>
        <dbReference type="ARBA" id="ARBA00022525"/>
    </source>
</evidence>
<dbReference type="RefSeq" id="WP_055674070.1">
    <property type="nucleotide sequence ID" value="NZ_CXWD01000035.1"/>
</dbReference>
<feature type="region of interest" description="Disordered" evidence="3">
    <location>
        <begin position="86"/>
        <end position="118"/>
    </location>
</feature>
<dbReference type="InterPro" id="IPR011049">
    <property type="entry name" value="Serralysin-like_metalloprot_C"/>
</dbReference>
<dbReference type="Proteomes" id="UP000053235">
    <property type="component" value="Unassembled WGS sequence"/>
</dbReference>
<evidence type="ECO:0000313" key="4">
    <source>
        <dbReference type="EMBL" id="CTQ77497.1"/>
    </source>
</evidence>
<dbReference type="AlphaFoldDB" id="A0A0M7AS66"/>
<accession>A0A0M7AS66</accession>
<organism evidence="4 5">
    <name type="scientific">Roseibium alexandrii</name>
    <dbReference type="NCBI Taxonomy" id="388408"/>
    <lineage>
        <taxon>Bacteria</taxon>
        <taxon>Pseudomonadati</taxon>
        <taxon>Pseudomonadota</taxon>
        <taxon>Alphaproteobacteria</taxon>
        <taxon>Hyphomicrobiales</taxon>
        <taxon>Stappiaceae</taxon>
        <taxon>Roseibium</taxon>
    </lineage>
</organism>
<evidence type="ECO:0000313" key="5">
    <source>
        <dbReference type="Proteomes" id="UP000053235"/>
    </source>
</evidence>
<keyword evidence="4" id="KW-0378">Hydrolase</keyword>
<dbReference type="PANTHER" id="PTHR38340:SF1">
    <property type="entry name" value="S-LAYER PROTEIN"/>
    <property type="match status" value="1"/>
</dbReference>
<comment type="subcellular location">
    <subcellularLocation>
        <location evidence="1">Secreted</location>
    </subcellularLocation>
</comment>
<protein>
    <submittedName>
        <fullName evidence="4">Serralysin</fullName>
        <ecNumber evidence="4">3.4.24.40</ecNumber>
    </submittedName>
</protein>
<dbReference type="InterPro" id="IPR018511">
    <property type="entry name" value="Hemolysin-typ_Ca-bd_CS"/>
</dbReference>
<dbReference type="GO" id="GO:0005576">
    <property type="term" value="C:extracellular region"/>
    <property type="evidence" value="ECO:0007669"/>
    <property type="project" value="UniProtKB-SubCell"/>
</dbReference>
<dbReference type="EMBL" id="CXWD01000035">
    <property type="protein sequence ID" value="CTQ77497.1"/>
    <property type="molecule type" value="Genomic_DNA"/>
</dbReference>
<keyword evidence="5" id="KW-1185">Reference proteome</keyword>
<dbReference type="STRING" id="388408.LAX5112_04927"/>
<evidence type="ECO:0000256" key="3">
    <source>
        <dbReference type="SAM" id="MobiDB-lite"/>
    </source>
</evidence>
<dbReference type="EC" id="3.4.24.40" evidence="4"/>
<gene>
    <name evidence="4" type="ORF">LAX5112_04927</name>
</gene>
<dbReference type="Pfam" id="PF00353">
    <property type="entry name" value="HemolysinCabind"/>
    <property type="match status" value="2"/>
</dbReference>